<reference evidence="2" key="1">
    <citation type="submission" date="2019-08" db="EMBL/GenBank/DDBJ databases">
        <title>Genomic characterization of a novel candidate phylum (ARYD3) from a high temperature, high salinity tertiary oil reservoir in north central Oklahoma, USA.</title>
        <authorList>
            <person name="Youssef N.H."/>
            <person name="Yadav A."/>
            <person name="Elshahed M.S."/>
        </authorList>
    </citation>
    <scope>NUCLEOTIDE SEQUENCE [LARGE SCALE GENOMIC DNA]</scope>
    <source>
        <strain evidence="2">ARYD3</strain>
    </source>
</reference>
<keyword evidence="3" id="KW-1185">Reference proteome</keyword>
<dbReference type="InterPro" id="IPR036867">
    <property type="entry name" value="R3H_dom_sf"/>
</dbReference>
<dbReference type="Proteomes" id="UP000324143">
    <property type="component" value="Unassembled WGS sequence"/>
</dbReference>
<dbReference type="Pfam" id="PF01424">
    <property type="entry name" value="R3H"/>
    <property type="match status" value="1"/>
</dbReference>
<dbReference type="InterPro" id="IPR015946">
    <property type="entry name" value="KH_dom-like_a/b"/>
</dbReference>
<dbReference type="PANTHER" id="PTHR35800:SF1">
    <property type="entry name" value="RNA-BINDING PROTEIN KHPB"/>
    <property type="match status" value="1"/>
</dbReference>
<dbReference type="Gene3D" id="3.30.1370.50">
    <property type="entry name" value="R3H-like domain"/>
    <property type="match status" value="1"/>
</dbReference>
<dbReference type="InterPro" id="IPR034079">
    <property type="entry name" value="R3H_KhpB"/>
</dbReference>
<organism evidence="2 3">
    <name type="scientific">Candidatus Mcinerneyibacterium aminivorans</name>
    <dbReference type="NCBI Taxonomy" id="2703815"/>
    <lineage>
        <taxon>Bacteria</taxon>
        <taxon>Candidatus Macinerneyibacteriota</taxon>
        <taxon>Candidatus Mcinerneyibacteria</taxon>
        <taxon>Candidatus Mcinerneyibacteriales</taxon>
        <taxon>Candidatus Mcinerneyibacteriaceae</taxon>
        <taxon>Candidatus Mcinerneyibacterium</taxon>
    </lineage>
</organism>
<dbReference type="PANTHER" id="PTHR35800">
    <property type="entry name" value="PROTEIN JAG"/>
    <property type="match status" value="1"/>
</dbReference>
<dbReference type="SUPFAM" id="SSF82708">
    <property type="entry name" value="R3H domain"/>
    <property type="match status" value="1"/>
</dbReference>
<dbReference type="Gene3D" id="3.30.300.20">
    <property type="match status" value="1"/>
</dbReference>
<dbReference type="AlphaFoldDB" id="A0A5D0MHJ4"/>
<dbReference type="EMBL" id="VSIX01000026">
    <property type="protein sequence ID" value="TYB31862.1"/>
    <property type="molecule type" value="Genomic_DNA"/>
</dbReference>
<dbReference type="InterPro" id="IPR039247">
    <property type="entry name" value="KhpB"/>
</dbReference>
<dbReference type="InterPro" id="IPR001374">
    <property type="entry name" value="R3H_dom"/>
</dbReference>
<dbReference type="PROSITE" id="PS51061">
    <property type="entry name" value="R3H"/>
    <property type="match status" value="1"/>
</dbReference>
<proteinExistence type="predicted"/>
<dbReference type="GO" id="GO:0003723">
    <property type="term" value="F:RNA binding"/>
    <property type="evidence" value="ECO:0007669"/>
    <property type="project" value="InterPro"/>
</dbReference>
<comment type="caution">
    <text evidence="2">The sequence shown here is derived from an EMBL/GenBank/DDBJ whole genome shotgun (WGS) entry which is preliminary data.</text>
</comment>
<sequence>MKFLKKIFNLDEDSKIKKILKEVFNVIEYNVEFSDFDKYNGNKRMNLKYDDDDVNVLVGKNGKNIMALELLVNIILKKRLDTATKIMLDVNDYRKKKDMFLKDIAIKAGEEVLKTKKKVYLKPMNSYERKVVHKTLQNVKHVNTKSIGKGKLKKIVVYYSHES</sequence>
<evidence type="ECO:0000313" key="3">
    <source>
        <dbReference type="Proteomes" id="UP000324143"/>
    </source>
</evidence>
<name>A0A5D0MHJ4_9BACT</name>
<dbReference type="SMART" id="SM00393">
    <property type="entry name" value="R3H"/>
    <property type="match status" value="1"/>
</dbReference>
<protein>
    <recommendedName>
        <fullName evidence="1">R3H domain-containing protein</fullName>
    </recommendedName>
</protein>
<gene>
    <name evidence="2" type="ORF">FXF47_01975</name>
</gene>
<feature type="domain" description="R3H" evidence="1">
    <location>
        <begin position="95"/>
        <end position="161"/>
    </location>
</feature>
<evidence type="ECO:0000313" key="2">
    <source>
        <dbReference type="EMBL" id="TYB31862.1"/>
    </source>
</evidence>
<dbReference type="CDD" id="cd02644">
    <property type="entry name" value="R3H_jag"/>
    <property type="match status" value="1"/>
</dbReference>
<evidence type="ECO:0000259" key="1">
    <source>
        <dbReference type="PROSITE" id="PS51061"/>
    </source>
</evidence>
<accession>A0A5D0MHJ4</accession>